<feature type="compositionally biased region" description="Polar residues" evidence="1">
    <location>
        <begin position="232"/>
        <end position="241"/>
    </location>
</feature>
<reference evidence="2 3" key="1">
    <citation type="journal article" date="2023" name="Sci. Data">
        <title>Genome assembly of the Korean intertidal mud-creeper Batillaria attramentaria.</title>
        <authorList>
            <person name="Patra A.K."/>
            <person name="Ho P.T."/>
            <person name="Jun S."/>
            <person name="Lee S.J."/>
            <person name="Kim Y."/>
            <person name="Won Y.J."/>
        </authorList>
    </citation>
    <scope>NUCLEOTIDE SEQUENCE [LARGE SCALE GENOMIC DNA]</scope>
    <source>
        <strain evidence="2">Wonlab-2016</strain>
    </source>
</reference>
<feature type="compositionally biased region" description="Low complexity" evidence="1">
    <location>
        <begin position="272"/>
        <end position="283"/>
    </location>
</feature>
<evidence type="ECO:0000313" key="2">
    <source>
        <dbReference type="EMBL" id="KAK7477777.1"/>
    </source>
</evidence>
<feature type="compositionally biased region" description="Basic and acidic residues" evidence="1">
    <location>
        <begin position="127"/>
        <end position="145"/>
    </location>
</feature>
<gene>
    <name evidence="2" type="ORF">BaRGS_00030960</name>
</gene>
<proteinExistence type="predicted"/>
<feature type="compositionally biased region" description="Basic and acidic residues" evidence="1">
    <location>
        <begin position="178"/>
        <end position="217"/>
    </location>
</feature>
<feature type="region of interest" description="Disordered" evidence="1">
    <location>
        <begin position="1"/>
        <end position="245"/>
    </location>
</feature>
<evidence type="ECO:0000256" key="1">
    <source>
        <dbReference type="SAM" id="MobiDB-lite"/>
    </source>
</evidence>
<keyword evidence="3" id="KW-1185">Reference proteome</keyword>
<feature type="compositionally biased region" description="Basic and acidic residues" evidence="1">
    <location>
        <begin position="54"/>
        <end position="72"/>
    </location>
</feature>
<comment type="caution">
    <text evidence="2">The sequence shown here is derived from an EMBL/GenBank/DDBJ whole genome shotgun (WGS) entry which is preliminary data.</text>
</comment>
<protein>
    <submittedName>
        <fullName evidence="2">Uncharacterized protein</fullName>
    </submittedName>
</protein>
<dbReference type="AlphaFoldDB" id="A0ABD0JSE7"/>
<feature type="compositionally biased region" description="Basic and acidic residues" evidence="1">
    <location>
        <begin position="16"/>
        <end position="26"/>
    </location>
</feature>
<accession>A0ABD0JSE7</accession>
<feature type="region of interest" description="Disordered" evidence="1">
    <location>
        <begin position="258"/>
        <end position="286"/>
    </location>
</feature>
<dbReference type="EMBL" id="JACVVK020000341">
    <property type="protein sequence ID" value="KAK7477777.1"/>
    <property type="molecule type" value="Genomic_DNA"/>
</dbReference>
<organism evidence="2 3">
    <name type="scientific">Batillaria attramentaria</name>
    <dbReference type="NCBI Taxonomy" id="370345"/>
    <lineage>
        <taxon>Eukaryota</taxon>
        <taxon>Metazoa</taxon>
        <taxon>Spiralia</taxon>
        <taxon>Lophotrochozoa</taxon>
        <taxon>Mollusca</taxon>
        <taxon>Gastropoda</taxon>
        <taxon>Caenogastropoda</taxon>
        <taxon>Sorbeoconcha</taxon>
        <taxon>Cerithioidea</taxon>
        <taxon>Batillariidae</taxon>
        <taxon>Batillaria</taxon>
    </lineage>
</organism>
<feature type="compositionally biased region" description="Basic and acidic residues" evidence="1">
    <location>
        <begin position="156"/>
        <end position="167"/>
    </location>
</feature>
<evidence type="ECO:0000313" key="3">
    <source>
        <dbReference type="Proteomes" id="UP001519460"/>
    </source>
</evidence>
<feature type="compositionally biased region" description="Basic and acidic residues" evidence="1">
    <location>
        <begin position="83"/>
        <end position="94"/>
    </location>
</feature>
<feature type="compositionally biased region" description="Pro residues" evidence="1">
    <location>
        <begin position="323"/>
        <end position="338"/>
    </location>
</feature>
<sequence>MLAPSGGQSTATVWLREGERGREREPISIQMSEWLHGTILEGRVPSGGSETETGTERDRDRDRARQRLDRARQRSGQSETETGTERDRDWDRARQRPGQSETETGTKPDRDWDTARQRLGQSETEAGTERDSDLTERDRDWDRARQRSGQSETETGTERDRDWDTARQRPGQSETETGTERDRDRDRARQTETQRNRDCDRARQTETQRNRDCDRARQRLGQSETETRDNYRQPTRRTSAATDCRSRMDLVAMVIPMRPGRAGSRRQRHLESASARAGQAGAGTDRQGGLLLGKLVATGWNKTPGTWARDKGFVTSSLSDPAPTLPHGPPIPPSPSPSRPSDTHTLLPSRPSAPKIRPEDDKEAVVSLLDVAIHVHQPPGLLIRVVHGGATVFLPSHLTRTCRISIRMIGMGNRWLIRHSDVVQDIYKPSTRPPATPPPSSSLQPVFLTTTLVHVTSKLAGWKMHKCDWK</sequence>
<feature type="compositionally biased region" description="Basic and acidic residues" evidence="1">
    <location>
        <begin position="104"/>
        <end position="116"/>
    </location>
</feature>
<dbReference type="Proteomes" id="UP001519460">
    <property type="component" value="Unassembled WGS sequence"/>
</dbReference>
<name>A0ABD0JSE7_9CAEN</name>
<feature type="region of interest" description="Disordered" evidence="1">
    <location>
        <begin position="306"/>
        <end position="361"/>
    </location>
</feature>
<feature type="compositionally biased region" description="Polar residues" evidence="1">
    <location>
        <begin position="1"/>
        <end position="12"/>
    </location>
</feature>